<sequence>MICLFEGLSHLFLWALKSAALWEEVKNRLKENSRNYLAGSSAWVLRVAYCVGFGDSADGLSSKHKPGGAIVKRSWRFFVI</sequence>
<dbReference type="STRING" id="1499967.U27_00890"/>
<gene>
    <name evidence="1" type="ORF">U27_00890</name>
</gene>
<accession>A0A081C8T7</accession>
<dbReference type="AlphaFoldDB" id="A0A081C8T7"/>
<proteinExistence type="predicted"/>
<dbReference type="Proteomes" id="UP000030661">
    <property type="component" value="Unassembled WGS sequence"/>
</dbReference>
<protein>
    <submittedName>
        <fullName evidence="1">ABC-type phosphate transport system</fullName>
    </submittedName>
</protein>
<evidence type="ECO:0000313" key="2">
    <source>
        <dbReference type="Proteomes" id="UP000030661"/>
    </source>
</evidence>
<dbReference type="HOGENOM" id="CLU_2582557_0_0_0"/>
<dbReference type="EMBL" id="DF820476">
    <property type="protein sequence ID" value="GAK60992.1"/>
    <property type="molecule type" value="Genomic_DNA"/>
</dbReference>
<reference evidence="1" key="1">
    <citation type="journal article" date="2015" name="PeerJ">
        <title>First genomic representation of candidate bacterial phylum KSB3 points to enhanced environmental sensing as a trigger of wastewater bulking.</title>
        <authorList>
            <person name="Sekiguchi Y."/>
            <person name="Ohashi A."/>
            <person name="Parks D.H."/>
            <person name="Yamauchi T."/>
            <person name="Tyson G.W."/>
            <person name="Hugenholtz P."/>
        </authorList>
    </citation>
    <scope>NUCLEOTIDE SEQUENCE [LARGE SCALE GENOMIC DNA]</scope>
</reference>
<evidence type="ECO:0000313" key="1">
    <source>
        <dbReference type="EMBL" id="GAK60992.1"/>
    </source>
</evidence>
<name>A0A081C8T7_VECG1</name>
<organism evidence="1">
    <name type="scientific">Vecturithrix granuli</name>
    <dbReference type="NCBI Taxonomy" id="1499967"/>
    <lineage>
        <taxon>Bacteria</taxon>
        <taxon>Candidatus Moduliflexota</taxon>
        <taxon>Candidatus Vecturitrichia</taxon>
        <taxon>Candidatus Vecturitrichales</taxon>
        <taxon>Candidatus Vecturitrichaceae</taxon>
        <taxon>Candidatus Vecturithrix</taxon>
    </lineage>
</organism>
<keyword evidence="2" id="KW-1185">Reference proteome</keyword>